<evidence type="ECO:0000313" key="2">
    <source>
        <dbReference type="RefSeq" id="XP_073765846.1"/>
    </source>
</evidence>
<sequence>MSLKGPREFKGPSKRRRSETERAAERPAECTSKRLKSTRASSPTLSYMSMRTDWSMDPPANFKDRETFPRHLRVKAASPSSSLRTDWSMDPPANFKCGESNAREKVSSKGRPANFKASEDFPLHSSEYKRKRAKSPEFIKGNTDLSKEESGHDEHKNKRVKYERALSPTPSCMSLRSECSMDPLTNFRGGENYPLDYRVKPERAASPTISYMSLRTDWSMDPPSNLRDVPLDTRIKEENETATVSTNNSQMDNTFMLKGRLERAPSPAPSYMSQIYSDWFEGPLTSCKAEGNISFNPRLMTEDHLKCPLCKSMLKDPVSITCGHNYCRGCINAFWDNCAGDFVCPQCGRASETRPVLNTNVALAEVVKDLQKTFSPALPPRCYAGPEDVACDFCTENRLKAVKACSTCGVFLCETHIRQHYTIPALQKHTLRDVTGEDQMKMKLLLEQQKTDSITSGQQNQTDETQDLMKDEVRSISESVLNSSMSEKNCLKEAAEVSRSEAVVNKDDADVRNLAHLCSKLQEEVSGLKKSFSKLKRKKTEKDKYYDEEDDYDDDDGEEENDDEEEDYSGNDSSADTYDMYDDDYGGEEYTDDWGDEEENKDDDDDVDDDDDDDDDDDNEEEDDYGI</sequence>
<reference evidence="2" key="1">
    <citation type="submission" date="2025-08" db="UniProtKB">
        <authorList>
            <consortium name="RefSeq"/>
        </authorList>
    </citation>
    <scope>IDENTIFICATION</scope>
    <source>
        <strain evidence="2">Tuebingen</strain>
        <tissue evidence="2">Fibroblasts and whole tissue</tissue>
    </source>
</reference>
<accession>A0AC58G7Y6</accession>
<name>A0AC58G7Y6_DANRE</name>
<evidence type="ECO:0000313" key="1">
    <source>
        <dbReference type="Proteomes" id="UP000000437"/>
    </source>
</evidence>
<dbReference type="Proteomes" id="UP000000437">
    <property type="component" value="Chromosome 8"/>
</dbReference>
<gene>
    <name evidence="2" type="primary">zgc:174931</name>
</gene>
<proteinExistence type="predicted"/>
<keyword evidence="1" id="KW-1185">Reference proteome</keyword>
<protein>
    <submittedName>
        <fullName evidence="2">Uncharacterized protein isoform X1</fullName>
    </submittedName>
</protein>
<dbReference type="RefSeq" id="XP_073765846.1">
    <property type="nucleotide sequence ID" value="XM_073909745.1"/>
</dbReference>
<organism evidence="1 2">
    <name type="scientific">Danio rerio</name>
    <name type="common">Zebrafish</name>
    <name type="synonym">Brachydanio rerio</name>
    <dbReference type="NCBI Taxonomy" id="7955"/>
    <lineage>
        <taxon>Eukaryota</taxon>
        <taxon>Metazoa</taxon>
        <taxon>Chordata</taxon>
        <taxon>Craniata</taxon>
        <taxon>Vertebrata</taxon>
        <taxon>Euteleostomi</taxon>
        <taxon>Actinopterygii</taxon>
        <taxon>Neopterygii</taxon>
        <taxon>Teleostei</taxon>
        <taxon>Ostariophysi</taxon>
        <taxon>Cypriniformes</taxon>
        <taxon>Danionidae</taxon>
        <taxon>Danioninae</taxon>
        <taxon>Danio</taxon>
    </lineage>
</organism>